<dbReference type="PANTHER" id="PTHR30329">
    <property type="entry name" value="STATOR ELEMENT OF FLAGELLAR MOTOR COMPLEX"/>
    <property type="match status" value="1"/>
</dbReference>
<organism evidence="7 8">
    <name type="scientific">Acinetobacter baumannii</name>
    <dbReference type="NCBI Taxonomy" id="470"/>
    <lineage>
        <taxon>Bacteria</taxon>
        <taxon>Pseudomonadati</taxon>
        <taxon>Pseudomonadota</taxon>
        <taxon>Gammaproteobacteria</taxon>
        <taxon>Moraxellales</taxon>
        <taxon>Moraxellaceae</taxon>
        <taxon>Acinetobacter</taxon>
        <taxon>Acinetobacter calcoaceticus/baumannii complex</taxon>
    </lineage>
</organism>
<reference evidence="7 8" key="1">
    <citation type="submission" date="2019-11" db="EMBL/GenBank/DDBJ databases">
        <title>Multidrug-resistant Acinetobacter baumannii moving toward extensively drug-resistant over fifteen years in South of Brazil.</title>
        <authorList>
            <person name="Fedrigo N.H."/>
            <person name="Cerdeira L."/>
            <person name="Fuga B."/>
            <person name="Marini P.V.B."/>
            <person name="Shinohara D.R."/>
            <person name="Carrara-Marroni F.E."/>
            <person name="Lincopan N."/>
            <person name="Tognim M.C.B."/>
        </authorList>
    </citation>
    <scope>NUCLEOTIDE SEQUENCE [LARGE SCALE GENOMIC DNA]</scope>
    <source>
        <strain evidence="7 8">Ac576</strain>
    </source>
</reference>
<dbReference type="Pfam" id="PF00691">
    <property type="entry name" value="OmpA"/>
    <property type="match status" value="1"/>
</dbReference>
<dbReference type="Gene3D" id="3.30.1330.60">
    <property type="entry name" value="OmpA-like domain"/>
    <property type="match status" value="1"/>
</dbReference>
<dbReference type="RefSeq" id="WP_157010676.1">
    <property type="nucleotide sequence ID" value="NZ_JACSTQ010000475.1"/>
</dbReference>
<evidence type="ECO:0000256" key="4">
    <source>
        <dbReference type="PROSITE-ProRule" id="PRU00473"/>
    </source>
</evidence>
<comment type="subcellular location">
    <subcellularLocation>
        <location evidence="1">Cell outer membrane</location>
    </subcellularLocation>
</comment>
<accession>A0A6I4HKI0</accession>
<proteinExistence type="predicted"/>
<dbReference type="GO" id="GO:0009279">
    <property type="term" value="C:cell outer membrane"/>
    <property type="evidence" value="ECO:0007669"/>
    <property type="project" value="UniProtKB-SubCell"/>
</dbReference>
<evidence type="ECO:0000256" key="1">
    <source>
        <dbReference type="ARBA" id="ARBA00004442"/>
    </source>
</evidence>
<dbReference type="InterPro" id="IPR050330">
    <property type="entry name" value="Bact_OuterMem_StrucFunc"/>
</dbReference>
<dbReference type="InterPro" id="IPR036737">
    <property type="entry name" value="OmpA-like_sf"/>
</dbReference>
<dbReference type="Proteomes" id="UP000439424">
    <property type="component" value="Unassembled WGS sequence"/>
</dbReference>
<keyword evidence="3" id="KW-0998">Cell outer membrane</keyword>
<comment type="caution">
    <text evidence="7">The sequence shown here is derived from an EMBL/GenBank/DDBJ whole genome shotgun (WGS) entry which is preliminary data.</text>
</comment>
<dbReference type="InterPro" id="IPR006664">
    <property type="entry name" value="OMP_bac"/>
</dbReference>
<evidence type="ECO:0000256" key="5">
    <source>
        <dbReference type="SAM" id="MobiDB-lite"/>
    </source>
</evidence>
<evidence type="ECO:0000259" key="6">
    <source>
        <dbReference type="PROSITE" id="PS51123"/>
    </source>
</evidence>
<dbReference type="PROSITE" id="PS51123">
    <property type="entry name" value="OMPA_2"/>
    <property type="match status" value="1"/>
</dbReference>
<dbReference type="PRINTS" id="PR01023">
    <property type="entry name" value="NAFLGMOTY"/>
</dbReference>
<feature type="domain" description="OmpA-like" evidence="6">
    <location>
        <begin position="1"/>
        <end position="106"/>
    </location>
</feature>
<feature type="region of interest" description="Disordered" evidence="5">
    <location>
        <begin position="74"/>
        <end position="95"/>
    </location>
</feature>
<evidence type="ECO:0000256" key="3">
    <source>
        <dbReference type="ARBA" id="ARBA00023237"/>
    </source>
</evidence>
<evidence type="ECO:0000313" key="8">
    <source>
        <dbReference type="Proteomes" id="UP000439424"/>
    </source>
</evidence>
<dbReference type="CDD" id="cd07185">
    <property type="entry name" value="OmpA_C-like"/>
    <property type="match status" value="1"/>
</dbReference>
<dbReference type="EMBL" id="WPIP01000037">
    <property type="protein sequence ID" value="MVM91290.1"/>
    <property type="molecule type" value="Genomic_DNA"/>
</dbReference>
<protein>
    <submittedName>
        <fullName evidence="7">OmpA family protein</fullName>
    </submittedName>
</protein>
<dbReference type="AlphaFoldDB" id="A0A6I4HKI0"/>
<dbReference type="PANTHER" id="PTHR30329:SF21">
    <property type="entry name" value="LIPOPROTEIN YIAD-RELATED"/>
    <property type="match status" value="1"/>
</dbReference>
<evidence type="ECO:0000256" key="2">
    <source>
        <dbReference type="ARBA" id="ARBA00023136"/>
    </source>
</evidence>
<gene>
    <name evidence="7" type="ORF">GNY86_07130</name>
</gene>
<feature type="non-terminal residue" evidence="7">
    <location>
        <position position="1"/>
    </location>
</feature>
<dbReference type="SUPFAM" id="SSF103088">
    <property type="entry name" value="OmpA-like"/>
    <property type="match status" value="1"/>
</dbReference>
<dbReference type="PRINTS" id="PR01021">
    <property type="entry name" value="OMPADOMAIN"/>
</dbReference>
<name>A0A6I4HKI0_ACIBA</name>
<evidence type="ECO:0000313" key="7">
    <source>
        <dbReference type="EMBL" id="MVM91290.1"/>
    </source>
</evidence>
<dbReference type="InterPro" id="IPR006665">
    <property type="entry name" value="OmpA-like"/>
</dbReference>
<keyword evidence="2 4" id="KW-0472">Membrane</keyword>
<sequence>RIIEFESGSAVLTEAGQKILDEMAVALNKVGGKKVKIVGHTDSSGDATKNLKLSQDRALAVKNYLISKNIPADHLSTEGLGSSKPVADNTSAEGRKKNRRIEFTVL</sequence>